<keyword evidence="4" id="KW-0560">Oxidoreductase</keyword>
<feature type="domain" description="Alcohol dehydrogenase-like N-terminal" evidence="7">
    <location>
        <begin position="25"/>
        <end position="152"/>
    </location>
</feature>
<evidence type="ECO:0000313" key="9">
    <source>
        <dbReference type="Proteomes" id="UP000219642"/>
    </source>
</evidence>
<protein>
    <submittedName>
        <fullName evidence="8">Glutathione-dependent formaldehyde dehydrogenase</fullName>
    </submittedName>
</protein>
<dbReference type="PANTHER" id="PTHR42813:SF2">
    <property type="entry name" value="DEHYDROGENASE, ZINC-CONTAINING, PUTATIVE (AFU_ORTHOLOGUE AFUA_2G02810)-RELATED"/>
    <property type="match status" value="1"/>
</dbReference>
<sequence>MRALTYHGAHKVSVDNRPDPIIESSDDIILRVTATAICGSDLHLYHGKIPGTNHGDIFGHEFMGEVVETGSGVHAVSKGDRVVIPFVIACGECFFCKLHQYSACEQTNSGKGAALNRKGITPPAALFGYSDLYGGIPGGQAEYVRVPKANTGPFKVPDTLTDEKVLFLSDILPTAWQAVKNAEVKPGSSVAIYGAGPVGLLTAACARLEGAEQIFMIDDSDYRLAFARDRYGVIPINFDKNDDPAAWIIENTAGHRGVDTVIDAVGFEAKGSTTETVLSTLKIEGSSGKVLRQAIAATRRGGIVSVPGVYAGFIHAFMFGDAFDKGLTFKMGQTHVHAYLPDLLPLIESGHLKPEEIVTHHLPLEEAARGYDIFDKHAEDCRKVILVPGLNAEKATI</sequence>
<evidence type="ECO:0000256" key="2">
    <source>
        <dbReference type="ARBA" id="ARBA00022723"/>
    </source>
</evidence>
<dbReference type="SUPFAM" id="SSF51735">
    <property type="entry name" value="NAD(P)-binding Rossmann-fold domains"/>
    <property type="match status" value="1"/>
</dbReference>
<dbReference type="SUPFAM" id="SSF50129">
    <property type="entry name" value="GroES-like"/>
    <property type="match status" value="1"/>
</dbReference>
<name>A0ABX4IT18_9ENTR</name>
<dbReference type="EMBL" id="NITV01000002">
    <property type="protein sequence ID" value="PDO89024.1"/>
    <property type="molecule type" value="Genomic_DNA"/>
</dbReference>
<dbReference type="PROSITE" id="PS00059">
    <property type="entry name" value="ADH_ZINC"/>
    <property type="match status" value="1"/>
</dbReference>
<evidence type="ECO:0000259" key="6">
    <source>
        <dbReference type="Pfam" id="PF00107"/>
    </source>
</evidence>
<organism evidence="8 9">
    <name type="scientific">Kosakonia pseudosacchari</name>
    <dbReference type="NCBI Taxonomy" id="1646340"/>
    <lineage>
        <taxon>Bacteria</taxon>
        <taxon>Pseudomonadati</taxon>
        <taxon>Pseudomonadota</taxon>
        <taxon>Gammaproteobacteria</taxon>
        <taxon>Enterobacterales</taxon>
        <taxon>Enterobacteriaceae</taxon>
        <taxon>Kosakonia</taxon>
    </lineage>
</organism>
<dbReference type="InterPro" id="IPR011032">
    <property type="entry name" value="GroES-like_sf"/>
</dbReference>
<dbReference type="CDD" id="cd08283">
    <property type="entry name" value="FDH_like_1"/>
    <property type="match status" value="1"/>
</dbReference>
<evidence type="ECO:0000313" key="8">
    <source>
        <dbReference type="EMBL" id="PDO89024.1"/>
    </source>
</evidence>
<comment type="cofactor">
    <cofactor evidence="1 5">
        <name>Zn(2+)</name>
        <dbReference type="ChEBI" id="CHEBI:29105"/>
    </cofactor>
</comment>
<comment type="caution">
    <text evidence="8">The sequence shown here is derived from an EMBL/GenBank/DDBJ whole genome shotgun (WGS) entry which is preliminary data.</text>
</comment>
<dbReference type="Gene3D" id="3.40.50.720">
    <property type="entry name" value="NAD(P)-binding Rossmann-like Domain"/>
    <property type="match status" value="1"/>
</dbReference>
<keyword evidence="3 5" id="KW-0862">Zinc</keyword>
<dbReference type="Pfam" id="PF08240">
    <property type="entry name" value="ADH_N"/>
    <property type="match status" value="1"/>
</dbReference>
<evidence type="ECO:0000256" key="1">
    <source>
        <dbReference type="ARBA" id="ARBA00001947"/>
    </source>
</evidence>
<keyword evidence="9" id="KW-1185">Reference proteome</keyword>
<dbReference type="Pfam" id="PF00107">
    <property type="entry name" value="ADH_zinc_N"/>
    <property type="match status" value="1"/>
</dbReference>
<dbReference type="InterPro" id="IPR013149">
    <property type="entry name" value="ADH-like_C"/>
</dbReference>
<proteinExistence type="inferred from homology"/>
<dbReference type="InterPro" id="IPR036291">
    <property type="entry name" value="NAD(P)-bd_dom_sf"/>
</dbReference>
<comment type="similarity">
    <text evidence="5">Belongs to the zinc-containing alcohol dehydrogenase family.</text>
</comment>
<accession>A0ABX4IT18</accession>
<reference evidence="8 9" key="1">
    <citation type="submission" date="2017-06" db="EMBL/GenBank/DDBJ databases">
        <title>Draft genome sequence of nitrogen-fixing Kosakonia pseudosacchari strain NN143 isolated from sugarcane roots.</title>
        <authorList>
            <person name="Li Y."/>
            <person name="Li S."/>
            <person name="Lin L."/>
            <person name="Wu X."/>
            <person name="Yang L."/>
            <person name="Li Y."/>
            <person name="An Q."/>
        </authorList>
    </citation>
    <scope>NUCLEOTIDE SEQUENCE [LARGE SCALE GENOMIC DNA]</scope>
    <source>
        <strain evidence="8 9">NN143</strain>
    </source>
</reference>
<feature type="domain" description="Alcohol dehydrogenase-like C-terminal" evidence="6">
    <location>
        <begin position="197"/>
        <end position="285"/>
    </location>
</feature>
<dbReference type="InterPro" id="IPR013154">
    <property type="entry name" value="ADH-like_N"/>
</dbReference>
<evidence type="ECO:0000259" key="7">
    <source>
        <dbReference type="Pfam" id="PF08240"/>
    </source>
</evidence>
<dbReference type="InterPro" id="IPR002328">
    <property type="entry name" value="ADH_Zn_CS"/>
</dbReference>
<dbReference type="Proteomes" id="UP000219642">
    <property type="component" value="Unassembled WGS sequence"/>
</dbReference>
<dbReference type="Gene3D" id="3.90.180.10">
    <property type="entry name" value="Medium-chain alcohol dehydrogenases, catalytic domain"/>
    <property type="match status" value="1"/>
</dbReference>
<keyword evidence="2 5" id="KW-0479">Metal-binding</keyword>
<evidence type="ECO:0000256" key="4">
    <source>
        <dbReference type="ARBA" id="ARBA00023002"/>
    </source>
</evidence>
<evidence type="ECO:0000256" key="5">
    <source>
        <dbReference type="RuleBase" id="RU361277"/>
    </source>
</evidence>
<evidence type="ECO:0000256" key="3">
    <source>
        <dbReference type="ARBA" id="ARBA00022833"/>
    </source>
</evidence>
<dbReference type="RefSeq" id="WP_097399782.1">
    <property type="nucleotide sequence ID" value="NZ_CP158850.1"/>
</dbReference>
<dbReference type="PANTHER" id="PTHR42813">
    <property type="entry name" value="ZINC-TYPE ALCOHOL DEHYDROGENASE-LIKE"/>
    <property type="match status" value="1"/>
</dbReference>
<gene>
    <name evidence="8" type="ORF">BK796_03500</name>
</gene>